<keyword evidence="6" id="KW-1185">Reference proteome</keyword>
<dbReference type="EMBL" id="JACOFX010000003">
    <property type="protein sequence ID" value="MBC3907798.1"/>
    <property type="molecule type" value="Genomic_DNA"/>
</dbReference>
<evidence type="ECO:0000259" key="4">
    <source>
        <dbReference type="Pfam" id="PF01478"/>
    </source>
</evidence>
<evidence type="ECO:0000313" key="5">
    <source>
        <dbReference type="EMBL" id="MBC3907798.1"/>
    </source>
</evidence>
<feature type="transmembrane region" description="Helical" evidence="3">
    <location>
        <begin position="111"/>
        <end position="129"/>
    </location>
</feature>
<dbReference type="InterPro" id="IPR000045">
    <property type="entry name" value="Prepilin_IV_endopep_pep"/>
</dbReference>
<feature type="transmembrane region" description="Helical" evidence="3">
    <location>
        <begin position="6"/>
        <end position="26"/>
    </location>
</feature>
<dbReference type="InterPro" id="IPR014032">
    <property type="entry name" value="Peptidase_A24A_bac"/>
</dbReference>
<dbReference type="PANTHER" id="PTHR30487:SF0">
    <property type="entry name" value="PREPILIN LEADER PEPTIDASE_N-METHYLTRANSFERASE-RELATED"/>
    <property type="match status" value="1"/>
</dbReference>
<sequence length="231" mass="25365">MPTNLYPYASALLSAVIALLILIPLARIVPQRLITQWQANEDTFLVNESTTAEDRNYSLSLNNKLLLIFAATVSGFLIIHQFGLKVSSIALSAYFLSLLLLAAIDLQHDILPDVIVFPTLICGVLSHIFQDQGYLFIVAAILAYALPYALVRLLYLLTKKELLGGGDLKCFAMAGAWFGIDSLGTFFLIFFATLCMQIFALVIFRHASRQMPTALAHLSAAIFVAAGIAYF</sequence>
<comment type="caution">
    <text evidence="5">The sequence shown here is derived from an EMBL/GenBank/DDBJ whole genome shotgun (WGS) entry which is preliminary data.</text>
</comment>
<dbReference type="RefSeq" id="WP_186953340.1">
    <property type="nucleotide sequence ID" value="NZ_JACOFX010000003.1"/>
</dbReference>
<evidence type="ECO:0000256" key="1">
    <source>
        <dbReference type="ARBA" id="ARBA00005801"/>
    </source>
</evidence>
<comment type="similarity">
    <text evidence="1 2">Belongs to the peptidase A24 family.</text>
</comment>
<proteinExistence type="inferred from homology"/>
<feature type="transmembrane region" description="Helical" evidence="3">
    <location>
        <begin position="135"/>
        <end position="155"/>
    </location>
</feature>
<gene>
    <name evidence="5" type="ORF">H8L47_09475</name>
</gene>
<dbReference type="PRINTS" id="PR00864">
    <property type="entry name" value="PREPILNPTASE"/>
</dbReference>
<dbReference type="Pfam" id="PF01478">
    <property type="entry name" value="Peptidase_A24"/>
    <property type="match status" value="1"/>
</dbReference>
<dbReference type="Gene3D" id="1.20.120.1220">
    <property type="match status" value="1"/>
</dbReference>
<feature type="domain" description="Prepilin type IV endopeptidase peptidase" evidence="4">
    <location>
        <begin position="94"/>
        <end position="200"/>
    </location>
</feature>
<dbReference type="Proteomes" id="UP000646911">
    <property type="component" value="Unassembled WGS sequence"/>
</dbReference>
<organism evidence="5 6">
    <name type="scientific">Undibacterium umbellatum</name>
    <dbReference type="NCBI Taxonomy" id="2762300"/>
    <lineage>
        <taxon>Bacteria</taxon>
        <taxon>Pseudomonadati</taxon>
        <taxon>Pseudomonadota</taxon>
        <taxon>Betaproteobacteria</taxon>
        <taxon>Burkholderiales</taxon>
        <taxon>Oxalobacteraceae</taxon>
        <taxon>Undibacterium</taxon>
    </lineage>
</organism>
<evidence type="ECO:0000256" key="3">
    <source>
        <dbReference type="SAM" id="Phobius"/>
    </source>
</evidence>
<reference evidence="5 6" key="1">
    <citation type="submission" date="2020-08" db="EMBL/GenBank/DDBJ databases">
        <title>Novel species isolated from subtropical streams in China.</title>
        <authorList>
            <person name="Lu H."/>
        </authorList>
    </citation>
    <scope>NUCLEOTIDE SEQUENCE [LARGE SCALE GENOMIC DNA]</scope>
    <source>
        <strain evidence="5 6">NL8W</strain>
    </source>
</reference>
<keyword evidence="3" id="KW-0812">Transmembrane</keyword>
<dbReference type="InterPro" id="IPR050882">
    <property type="entry name" value="Prepilin_peptidase/N-MTase"/>
</dbReference>
<keyword evidence="3" id="KW-0472">Membrane</keyword>
<evidence type="ECO:0000313" key="6">
    <source>
        <dbReference type="Proteomes" id="UP000646911"/>
    </source>
</evidence>
<feature type="transmembrane region" description="Helical" evidence="3">
    <location>
        <begin position="211"/>
        <end position="230"/>
    </location>
</feature>
<feature type="transmembrane region" description="Helical" evidence="3">
    <location>
        <begin position="186"/>
        <end position="204"/>
    </location>
</feature>
<dbReference type="PANTHER" id="PTHR30487">
    <property type="entry name" value="TYPE 4 PREPILIN-LIKE PROTEINS LEADER PEPTIDE-PROCESSING ENZYME"/>
    <property type="match status" value="1"/>
</dbReference>
<keyword evidence="3" id="KW-1133">Transmembrane helix</keyword>
<evidence type="ECO:0000256" key="2">
    <source>
        <dbReference type="RuleBase" id="RU003793"/>
    </source>
</evidence>
<name>A0ABR6Z7Q3_9BURK</name>
<accession>A0ABR6Z7Q3</accession>
<feature type="transmembrane region" description="Helical" evidence="3">
    <location>
        <begin position="65"/>
        <end position="82"/>
    </location>
</feature>
<protein>
    <submittedName>
        <fullName evidence="5">Prepilin peptidase</fullName>
    </submittedName>
</protein>